<dbReference type="KEGG" id="abac:LuPra_01548"/>
<dbReference type="STRING" id="1855912.LuPra_01548"/>
<dbReference type="OrthoDB" id="9794761at2"/>
<sequence precursor="true">MVSTWLRLAVAAFVLLVSQPARAGGQDTCVPSVSGDLRIETLTSAVYQRDITMRVWLPPGYADGPADRTYPTLYMLDGQGAFDNCTAFKGEQELRLDETVLALIAAGTIPAVVIVGIDSGTSRNQEYAAYNNPVTDASAPEPRGKLLPRFFADEVVPFVRSRYRVTKDPGQTGIGGCSLGAAGALWVSLHRPDLFGLALLQSPSLLLGNGQLLRDTAMLARAPDRIAIGVGTSELDFPDIDAYLRPFRLERSEAEKGGLEMTERLANNLRSAYIKRSEVMFVVEPSANHSSRFWAGRMAAALTFLYGAHPKR</sequence>
<dbReference type="PANTHER" id="PTHR48098:SF6">
    <property type="entry name" value="FERRI-BACILLIBACTIN ESTERASE BESA"/>
    <property type="match status" value="1"/>
</dbReference>
<reference evidence="3" key="2">
    <citation type="submission" date="2016-04" db="EMBL/GenBank/DDBJ databases">
        <title>First Complete Genome Sequence of a Subdivision 6 Acidobacterium.</title>
        <authorList>
            <person name="Huang S."/>
            <person name="Vieira S."/>
            <person name="Bunk B."/>
            <person name="Riedel T."/>
            <person name="Sproeer C."/>
            <person name="Overmann J."/>
        </authorList>
    </citation>
    <scope>NUCLEOTIDE SEQUENCE [LARGE SCALE GENOMIC DNA]</scope>
    <source>
        <strain evidence="3">DSM 100886 HEG_-6_39</strain>
    </source>
</reference>
<dbReference type="Pfam" id="PF00756">
    <property type="entry name" value="Esterase"/>
    <property type="match status" value="1"/>
</dbReference>
<dbReference type="InterPro" id="IPR050583">
    <property type="entry name" value="Mycobacterial_A85_antigen"/>
</dbReference>
<dbReference type="Gene3D" id="3.40.50.1820">
    <property type="entry name" value="alpha/beta hydrolase"/>
    <property type="match status" value="1"/>
</dbReference>
<organism evidence="2 3">
    <name type="scientific">Luteitalea pratensis</name>
    <dbReference type="NCBI Taxonomy" id="1855912"/>
    <lineage>
        <taxon>Bacteria</taxon>
        <taxon>Pseudomonadati</taxon>
        <taxon>Acidobacteriota</taxon>
        <taxon>Vicinamibacteria</taxon>
        <taxon>Vicinamibacterales</taxon>
        <taxon>Vicinamibacteraceae</taxon>
        <taxon>Luteitalea</taxon>
    </lineage>
</organism>
<evidence type="ECO:0000313" key="2">
    <source>
        <dbReference type="EMBL" id="AMY08351.1"/>
    </source>
</evidence>
<dbReference type="InterPro" id="IPR029058">
    <property type="entry name" value="AB_hydrolase_fold"/>
</dbReference>
<accession>A0A143PIM3</accession>
<dbReference type="EC" id="3.1.-.-" evidence="2"/>
<keyword evidence="2" id="KW-0378">Hydrolase</keyword>
<feature type="chain" id="PRO_5007511402" evidence="1">
    <location>
        <begin position="24"/>
        <end position="312"/>
    </location>
</feature>
<protein>
    <submittedName>
        <fullName evidence="2">Ferri-bacillibactin esterase BesA</fullName>
        <ecNumber evidence="2">3.1.-.-</ecNumber>
    </submittedName>
</protein>
<dbReference type="SUPFAM" id="SSF53474">
    <property type="entry name" value="alpha/beta-Hydrolases"/>
    <property type="match status" value="1"/>
</dbReference>
<dbReference type="GO" id="GO:0016787">
    <property type="term" value="F:hydrolase activity"/>
    <property type="evidence" value="ECO:0007669"/>
    <property type="project" value="UniProtKB-KW"/>
</dbReference>
<evidence type="ECO:0000313" key="3">
    <source>
        <dbReference type="Proteomes" id="UP000076079"/>
    </source>
</evidence>
<dbReference type="InterPro" id="IPR000801">
    <property type="entry name" value="Esterase-like"/>
</dbReference>
<reference evidence="2 3" key="1">
    <citation type="journal article" date="2016" name="Genome Announc.">
        <title>First Complete Genome Sequence of a Subdivision 6 Acidobacterium Strain.</title>
        <authorList>
            <person name="Huang S."/>
            <person name="Vieira S."/>
            <person name="Bunk B."/>
            <person name="Riedel T."/>
            <person name="Sproer C."/>
            <person name="Overmann J."/>
        </authorList>
    </citation>
    <scope>NUCLEOTIDE SEQUENCE [LARGE SCALE GENOMIC DNA]</scope>
    <source>
        <strain evidence="3">DSM 100886 HEG_-6_39</strain>
    </source>
</reference>
<dbReference type="RefSeq" id="WP_110170203.1">
    <property type="nucleotide sequence ID" value="NZ_CP015136.1"/>
</dbReference>
<proteinExistence type="predicted"/>
<feature type="signal peptide" evidence="1">
    <location>
        <begin position="1"/>
        <end position="23"/>
    </location>
</feature>
<dbReference type="PANTHER" id="PTHR48098">
    <property type="entry name" value="ENTEROCHELIN ESTERASE-RELATED"/>
    <property type="match status" value="1"/>
</dbReference>
<dbReference type="EMBL" id="CP015136">
    <property type="protein sequence ID" value="AMY08351.1"/>
    <property type="molecule type" value="Genomic_DNA"/>
</dbReference>
<keyword evidence="3" id="KW-1185">Reference proteome</keyword>
<keyword evidence="1" id="KW-0732">Signal</keyword>
<name>A0A143PIM3_LUTPR</name>
<gene>
    <name evidence="2" type="primary">besA</name>
    <name evidence="2" type="ORF">LuPra_01548</name>
</gene>
<dbReference type="AlphaFoldDB" id="A0A143PIM3"/>
<dbReference type="Proteomes" id="UP000076079">
    <property type="component" value="Chromosome"/>
</dbReference>
<evidence type="ECO:0000256" key="1">
    <source>
        <dbReference type="SAM" id="SignalP"/>
    </source>
</evidence>